<organism evidence="1 2">
    <name type="scientific">Apibacter mensalis</name>
    <dbReference type="NCBI Taxonomy" id="1586267"/>
    <lineage>
        <taxon>Bacteria</taxon>
        <taxon>Pseudomonadati</taxon>
        <taxon>Bacteroidota</taxon>
        <taxon>Flavobacteriia</taxon>
        <taxon>Flavobacteriales</taxon>
        <taxon>Weeksellaceae</taxon>
        <taxon>Apibacter</taxon>
    </lineage>
</organism>
<dbReference type="RefSeq" id="WP_055426296.1">
    <property type="nucleotide sequence ID" value="NZ_FCOR01000016.1"/>
</dbReference>
<dbReference type="EMBL" id="FCOR01000016">
    <property type="protein sequence ID" value="CVK17125.1"/>
    <property type="molecule type" value="Genomic_DNA"/>
</dbReference>
<dbReference type="OrthoDB" id="1065075at2"/>
<name>A0A0X8XXN0_9FLAO</name>
<evidence type="ECO:0000313" key="2">
    <source>
        <dbReference type="Proteomes" id="UP000182761"/>
    </source>
</evidence>
<evidence type="ECO:0000313" key="1">
    <source>
        <dbReference type="EMBL" id="CVK17125.1"/>
    </source>
</evidence>
<dbReference type="AlphaFoldDB" id="A0A0X8XXN0"/>
<reference evidence="1 2" key="1">
    <citation type="submission" date="2016-01" db="EMBL/GenBank/DDBJ databases">
        <authorList>
            <person name="McClelland M."/>
            <person name="Jain A."/>
            <person name="Saraogi P."/>
            <person name="Mendelson R."/>
            <person name="Westerman R."/>
            <person name="SanMiguel P."/>
            <person name="Csonka L."/>
        </authorList>
    </citation>
    <scope>NUCLEOTIDE SEQUENCE [LARGE SCALE GENOMIC DNA]</scope>
    <source>
        <strain evidence="1 2">R-53146</strain>
    </source>
</reference>
<proteinExistence type="predicted"/>
<evidence type="ECO:0008006" key="3">
    <source>
        <dbReference type="Google" id="ProtNLM"/>
    </source>
</evidence>
<protein>
    <recommendedName>
        <fullName evidence="3">Phage protein D</fullName>
    </recommendedName>
</protein>
<sequence length="323" mass="36815">MYNLDWKIEFENETGIYDLMMIAECEINKSVDTLVDTAIIVLPEYVLNKVLNVEDKIYRGTKVSIKLGYDSYLNNEFKGYIQNITVVDNNIKIICEDDMYLLKKSVKNVELKPTSVKKIAQLLLEQVIPEYTLNCDYDINYEKFVIHQAMAFDVLKKLQQETGGNFYLDTENKVLHIHPPYVEKKGNVIYSMQRNIENVSLEYKKAIDKKVEVTVETTDKNGKVIRETVGVTGGEKIVKKVSGMSISSLKLTAHAELIKQTFDGYEGTFDGWLIPFVEPSYTALIIDEDYPDKQSSYYVVSVKTNFSSSGGKRTITPGVRLSI</sequence>
<accession>A0A0X8XXN0</accession>
<gene>
    <name evidence="1" type="ORF">Ga0061079_11627</name>
</gene>
<dbReference type="Proteomes" id="UP000182761">
    <property type="component" value="Unassembled WGS sequence"/>
</dbReference>
<keyword evidence="2" id="KW-1185">Reference proteome</keyword>
<dbReference type="STRING" id="1586267.GCA_001418685_01993"/>